<sequence length="108" mass="12245">MFGGHCSANQSVPSYMNVGHHSTIDSWSFECFCNLDQIKMKLMSFKMKYNTLFCHFFCDQNNGVRVFPPGVWRKREIQEESDLLIASCKGLMAFVKCNVLGAHLDGAV</sequence>
<organism evidence="1 2">
    <name type="scientific">Vitis vinifera</name>
    <name type="common">Grape</name>
    <dbReference type="NCBI Taxonomy" id="29760"/>
    <lineage>
        <taxon>Eukaryota</taxon>
        <taxon>Viridiplantae</taxon>
        <taxon>Streptophyta</taxon>
        <taxon>Embryophyta</taxon>
        <taxon>Tracheophyta</taxon>
        <taxon>Spermatophyta</taxon>
        <taxon>Magnoliopsida</taxon>
        <taxon>eudicotyledons</taxon>
        <taxon>Gunneridae</taxon>
        <taxon>Pentapetalae</taxon>
        <taxon>rosids</taxon>
        <taxon>Vitales</taxon>
        <taxon>Vitaceae</taxon>
        <taxon>Viteae</taxon>
        <taxon>Vitis</taxon>
    </lineage>
</organism>
<evidence type="ECO:0000313" key="2">
    <source>
        <dbReference type="Proteomes" id="UP000009183"/>
    </source>
</evidence>
<gene>
    <name evidence="1" type="ordered locus">VIT_13s0067g01280</name>
</gene>
<name>D7UD17_VITVI</name>
<dbReference type="EMBL" id="FN596756">
    <property type="protein sequence ID" value="CBI40632.3"/>
    <property type="molecule type" value="Genomic_DNA"/>
</dbReference>
<protein>
    <submittedName>
        <fullName evidence="1">Uncharacterized protein</fullName>
    </submittedName>
</protein>
<proteinExistence type="predicted"/>
<dbReference type="HOGENOM" id="CLU_2201854_0_0_1"/>
<keyword evidence="2" id="KW-1185">Reference proteome</keyword>
<accession>D7UD17</accession>
<evidence type="ECO:0000313" key="1">
    <source>
        <dbReference type="EMBL" id="CBI40632.3"/>
    </source>
</evidence>
<dbReference type="Proteomes" id="UP000009183">
    <property type="component" value="Chromosome 13, unordered"/>
</dbReference>
<reference evidence="2" key="1">
    <citation type="journal article" date="2007" name="Nature">
        <title>The grapevine genome sequence suggests ancestral hexaploidization in major angiosperm phyla.</title>
        <authorList>
            <consortium name="The French-Italian Public Consortium for Grapevine Genome Characterization."/>
            <person name="Jaillon O."/>
            <person name="Aury J.-M."/>
            <person name="Noel B."/>
            <person name="Policriti A."/>
            <person name="Clepet C."/>
            <person name="Casagrande A."/>
            <person name="Choisne N."/>
            <person name="Aubourg S."/>
            <person name="Vitulo N."/>
            <person name="Jubin C."/>
            <person name="Vezzi A."/>
            <person name="Legeai F."/>
            <person name="Hugueney P."/>
            <person name="Dasilva C."/>
            <person name="Horner D."/>
            <person name="Mica E."/>
            <person name="Jublot D."/>
            <person name="Poulain J."/>
            <person name="Bruyere C."/>
            <person name="Billault A."/>
            <person name="Segurens B."/>
            <person name="Gouyvenoux M."/>
            <person name="Ugarte E."/>
            <person name="Cattonaro F."/>
            <person name="Anthouard V."/>
            <person name="Vico V."/>
            <person name="Del Fabbro C."/>
            <person name="Alaux M."/>
            <person name="Di Gaspero G."/>
            <person name="Dumas V."/>
            <person name="Felice N."/>
            <person name="Paillard S."/>
            <person name="Juman I."/>
            <person name="Moroldo M."/>
            <person name="Scalabrin S."/>
            <person name="Canaguier A."/>
            <person name="Le Clainche I."/>
            <person name="Malacrida G."/>
            <person name="Durand E."/>
            <person name="Pesole G."/>
            <person name="Laucou V."/>
            <person name="Chatelet P."/>
            <person name="Merdinoglu D."/>
            <person name="Delledonne M."/>
            <person name="Pezzotti M."/>
            <person name="Lecharny A."/>
            <person name="Scarpelli C."/>
            <person name="Artiguenave F."/>
            <person name="Pe M.E."/>
            <person name="Valle G."/>
            <person name="Morgante M."/>
            <person name="Caboche M."/>
            <person name="Adam-Blondon A.-F."/>
            <person name="Weissenbach J."/>
            <person name="Quetier F."/>
            <person name="Wincker P."/>
        </authorList>
    </citation>
    <scope>NUCLEOTIDE SEQUENCE [LARGE SCALE GENOMIC DNA]</scope>
    <source>
        <strain evidence="2">cv. Pinot noir / PN40024</strain>
    </source>
</reference>
<dbReference type="InParanoid" id="D7UD17"/>
<dbReference type="AlphaFoldDB" id="D7UD17"/>
<dbReference type="PaxDb" id="29760-VIT_13s0067g01280.t01"/>